<dbReference type="GO" id="GO:0005886">
    <property type="term" value="C:plasma membrane"/>
    <property type="evidence" value="ECO:0007669"/>
    <property type="project" value="TreeGrafter"/>
</dbReference>
<dbReference type="GO" id="GO:0030313">
    <property type="term" value="C:cell envelope"/>
    <property type="evidence" value="ECO:0007669"/>
    <property type="project" value="UniProtKB-SubCell"/>
</dbReference>
<name>A0A6J6JDT3_9ZZZZ</name>
<dbReference type="GO" id="GO:0046688">
    <property type="term" value="P:response to copper ion"/>
    <property type="evidence" value="ECO:0007669"/>
    <property type="project" value="InterPro"/>
</dbReference>
<evidence type="ECO:0000259" key="6">
    <source>
        <dbReference type="Pfam" id="PF04234"/>
    </source>
</evidence>
<dbReference type="InterPro" id="IPR014756">
    <property type="entry name" value="Ig_E-set"/>
</dbReference>
<keyword evidence="4" id="KW-0186">Copper</keyword>
<dbReference type="PANTHER" id="PTHR34820:SF4">
    <property type="entry name" value="INNER MEMBRANE PROTEIN YEBZ"/>
    <property type="match status" value="1"/>
</dbReference>
<evidence type="ECO:0000256" key="5">
    <source>
        <dbReference type="SAM" id="Phobius"/>
    </source>
</evidence>
<keyword evidence="5" id="KW-0812">Transmembrane</keyword>
<comment type="subcellular location">
    <subcellularLocation>
        <location evidence="1">Cell envelope</location>
    </subcellularLocation>
</comment>
<evidence type="ECO:0000256" key="3">
    <source>
        <dbReference type="ARBA" id="ARBA00022729"/>
    </source>
</evidence>
<dbReference type="InterPro" id="IPR014755">
    <property type="entry name" value="Cu-Rt/internalin_Ig-like"/>
</dbReference>
<keyword evidence="5" id="KW-1133">Transmembrane helix</keyword>
<accession>A0A6J6JDT3</accession>
<organism evidence="7">
    <name type="scientific">freshwater metagenome</name>
    <dbReference type="NCBI Taxonomy" id="449393"/>
    <lineage>
        <taxon>unclassified sequences</taxon>
        <taxon>metagenomes</taxon>
        <taxon>ecological metagenomes</taxon>
    </lineage>
</organism>
<evidence type="ECO:0000256" key="4">
    <source>
        <dbReference type="ARBA" id="ARBA00023008"/>
    </source>
</evidence>
<feature type="transmembrane region" description="Helical" evidence="5">
    <location>
        <begin position="160"/>
        <end position="181"/>
    </location>
</feature>
<gene>
    <name evidence="7" type="ORF">UFOPK2001_00763</name>
</gene>
<feature type="domain" description="CopC" evidence="6">
    <location>
        <begin position="27"/>
        <end position="125"/>
    </location>
</feature>
<evidence type="ECO:0000313" key="7">
    <source>
        <dbReference type="EMBL" id="CAB4634744.1"/>
    </source>
</evidence>
<keyword evidence="5" id="KW-0472">Membrane</keyword>
<dbReference type="AlphaFoldDB" id="A0A6J6JDT3"/>
<dbReference type="SUPFAM" id="SSF81296">
    <property type="entry name" value="E set domains"/>
    <property type="match status" value="1"/>
</dbReference>
<dbReference type="Gene3D" id="2.60.40.1220">
    <property type="match status" value="1"/>
</dbReference>
<dbReference type="PANTHER" id="PTHR34820">
    <property type="entry name" value="INNER MEMBRANE PROTEIN YEBZ"/>
    <property type="match status" value="1"/>
</dbReference>
<keyword evidence="2" id="KW-0479">Metal-binding</keyword>
<evidence type="ECO:0000256" key="1">
    <source>
        <dbReference type="ARBA" id="ARBA00004196"/>
    </source>
</evidence>
<dbReference type="EMBL" id="CAEZVN010000067">
    <property type="protein sequence ID" value="CAB4634744.1"/>
    <property type="molecule type" value="Genomic_DNA"/>
</dbReference>
<dbReference type="Pfam" id="PF04234">
    <property type="entry name" value="CopC"/>
    <property type="match status" value="1"/>
</dbReference>
<protein>
    <submittedName>
        <fullName evidence="7">Unannotated protein</fullName>
    </submittedName>
</protein>
<evidence type="ECO:0000256" key="2">
    <source>
        <dbReference type="ARBA" id="ARBA00022723"/>
    </source>
</evidence>
<keyword evidence="3" id="KW-0732">Signal</keyword>
<dbReference type="GO" id="GO:0005507">
    <property type="term" value="F:copper ion binding"/>
    <property type="evidence" value="ECO:0007669"/>
    <property type="project" value="InterPro"/>
</dbReference>
<sequence length="190" mass="19859">MNKFAKALATIVLAISGVLPAQVAFAHAELESSNPEANSVIGAAPAVVALTFGEKLLVIAGEDAANQIDVVNSANERVDNADYQVTGEVLTVSLQPNLADDNYKITYRVVSTDGHPIEGVIEFEVSAAARSAEATPMVISEAPEATLYEEPAEEQPVNGLVIGLSVAVGAILVAAAMFFVFRRFSAAKKS</sequence>
<reference evidence="7" key="1">
    <citation type="submission" date="2020-05" db="EMBL/GenBank/DDBJ databases">
        <authorList>
            <person name="Chiriac C."/>
            <person name="Salcher M."/>
            <person name="Ghai R."/>
            <person name="Kavagutti S V."/>
        </authorList>
    </citation>
    <scope>NUCLEOTIDE SEQUENCE</scope>
</reference>
<dbReference type="GO" id="GO:0042597">
    <property type="term" value="C:periplasmic space"/>
    <property type="evidence" value="ECO:0007669"/>
    <property type="project" value="InterPro"/>
</dbReference>
<proteinExistence type="predicted"/>
<dbReference type="GO" id="GO:0006825">
    <property type="term" value="P:copper ion transport"/>
    <property type="evidence" value="ECO:0007669"/>
    <property type="project" value="InterPro"/>
</dbReference>
<dbReference type="InterPro" id="IPR007348">
    <property type="entry name" value="CopC_dom"/>
</dbReference>
<dbReference type="InterPro" id="IPR032694">
    <property type="entry name" value="CopC/D"/>
</dbReference>